<evidence type="ECO:0000256" key="2">
    <source>
        <dbReference type="SAM" id="Phobius"/>
    </source>
</evidence>
<evidence type="ECO:0000313" key="4">
    <source>
        <dbReference type="Proteomes" id="UP000466442"/>
    </source>
</evidence>
<protein>
    <submittedName>
        <fullName evidence="3">Uncharacterized protein</fullName>
    </submittedName>
</protein>
<evidence type="ECO:0000256" key="1">
    <source>
        <dbReference type="SAM" id="MobiDB-lite"/>
    </source>
</evidence>
<feature type="transmembrane region" description="Helical" evidence="2">
    <location>
        <begin position="12"/>
        <end position="33"/>
    </location>
</feature>
<dbReference type="Proteomes" id="UP000466442">
    <property type="component" value="Unassembled WGS sequence"/>
</dbReference>
<reference evidence="3" key="1">
    <citation type="journal article" date="2021" name="Mol. Ecol. Resour.">
        <title>Apolygus lucorum genome provides insights into omnivorousness and mesophyll feeding.</title>
        <authorList>
            <person name="Liu Y."/>
            <person name="Liu H."/>
            <person name="Wang H."/>
            <person name="Huang T."/>
            <person name="Liu B."/>
            <person name="Yang B."/>
            <person name="Yin L."/>
            <person name="Li B."/>
            <person name="Zhang Y."/>
            <person name="Zhang S."/>
            <person name="Jiang F."/>
            <person name="Zhang X."/>
            <person name="Ren Y."/>
            <person name="Wang B."/>
            <person name="Wang S."/>
            <person name="Lu Y."/>
            <person name="Wu K."/>
            <person name="Fan W."/>
            <person name="Wang G."/>
        </authorList>
    </citation>
    <scope>NUCLEOTIDE SEQUENCE</scope>
    <source>
        <strain evidence="3">12Hb</strain>
    </source>
</reference>
<dbReference type="AlphaFoldDB" id="A0A8S9WRS4"/>
<accession>A0A8S9WRS4</accession>
<sequence length="95" mass="10731">MLGSIKFERIKLLAQSVGMMIIKIVLLLTLAAICSSKRLNSKQIKFFKNNVESWKAPGIEKVLGGKSEFHRKASSRTNVNRQRKKEKKSDQAEIG</sequence>
<evidence type="ECO:0000313" key="3">
    <source>
        <dbReference type="EMBL" id="KAF6199367.1"/>
    </source>
</evidence>
<proteinExistence type="predicted"/>
<keyword evidence="4" id="KW-1185">Reference proteome</keyword>
<keyword evidence="2" id="KW-0472">Membrane</keyword>
<keyword evidence="2" id="KW-1133">Transmembrane helix</keyword>
<dbReference type="EMBL" id="WIXP02000015">
    <property type="protein sequence ID" value="KAF6199367.1"/>
    <property type="molecule type" value="Genomic_DNA"/>
</dbReference>
<organism evidence="3 4">
    <name type="scientific">Apolygus lucorum</name>
    <name type="common">Small green plant bug</name>
    <name type="synonym">Lygocoris lucorum</name>
    <dbReference type="NCBI Taxonomy" id="248454"/>
    <lineage>
        <taxon>Eukaryota</taxon>
        <taxon>Metazoa</taxon>
        <taxon>Ecdysozoa</taxon>
        <taxon>Arthropoda</taxon>
        <taxon>Hexapoda</taxon>
        <taxon>Insecta</taxon>
        <taxon>Pterygota</taxon>
        <taxon>Neoptera</taxon>
        <taxon>Paraneoptera</taxon>
        <taxon>Hemiptera</taxon>
        <taxon>Heteroptera</taxon>
        <taxon>Panheteroptera</taxon>
        <taxon>Cimicomorpha</taxon>
        <taxon>Miridae</taxon>
        <taxon>Mirini</taxon>
        <taxon>Apolygus</taxon>
    </lineage>
</organism>
<name>A0A8S9WRS4_APOLU</name>
<keyword evidence="2" id="KW-0812">Transmembrane</keyword>
<feature type="region of interest" description="Disordered" evidence="1">
    <location>
        <begin position="65"/>
        <end position="95"/>
    </location>
</feature>
<gene>
    <name evidence="3" type="ORF">GE061_007393</name>
</gene>
<comment type="caution">
    <text evidence="3">The sequence shown here is derived from an EMBL/GenBank/DDBJ whole genome shotgun (WGS) entry which is preliminary data.</text>
</comment>